<evidence type="ECO:0000256" key="5">
    <source>
        <dbReference type="ARBA" id="ARBA00023235"/>
    </source>
</evidence>
<keyword evidence="9" id="KW-1185">Reference proteome</keyword>
<feature type="active site" description="Proton donor/acceptor" evidence="7">
    <location>
        <position position="194"/>
    </location>
</feature>
<dbReference type="PROSITE" id="PS00924">
    <property type="entry name" value="ASP_GLU_RACEMASE_2"/>
    <property type="match status" value="1"/>
</dbReference>
<comment type="catalytic activity">
    <reaction evidence="1 7">
        <text>L-glutamate = D-glutamate</text>
        <dbReference type="Rhea" id="RHEA:12813"/>
        <dbReference type="ChEBI" id="CHEBI:29985"/>
        <dbReference type="ChEBI" id="CHEBI:29986"/>
        <dbReference type="EC" id="5.1.1.3"/>
    </reaction>
</comment>
<feature type="binding site" evidence="7">
    <location>
        <begin position="19"/>
        <end position="20"/>
    </location>
    <ligand>
        <name>substrate</name>
    </ligand>
</feature>
<evidence type="ECO:0000256" key="2">
    <source>
        <dbReference type="ARBA" id="ARBA00013090"/>
    </source>
</evidence>
<dbReference type="FunFam" id="3.40.50.1860:FF:000001">
    <property type="entry name" value="Glutamate racemase"/>
    <property type="match status" value="1"/>
</dbReference>
<comment type="pathway">
    <text evidence="7">Cell wall biogenesis; peptidoglycan biosynthesis.</text>
</comment>
<evidence type="ECO:0000256" key="6">
    <source>
        <dbReference type="ARBA" id="ARBA00023316"/>
    </source>
</evidence>
<dbReference type="PANTHER" id="PTHR21198:SF2">
    <property type="entry name" value="GLUTAMATE RACEMASE"/>
    <property type="match status" value="1"/>
</dbReference>
<reference evidence="8 9" key="1">
    <citation type="submission" date="2018-04" db="EMBL/GenBank/DDBJ databases">
        <title>Complete genome sequence of Hydrogenophilus thermoluteolus TH-1.</title>
        <authorList>
            <person name="Arai H."/>
        </authorList>
    </citation>
    <scope>NUCLEOTIDE SEQUENCE [LARGE SCALE GENOMIC DNA]</scope>
    <source>
        <strain evidence="8 9">TH-1</strain>
    </source>
</reference>
<dbReference type="KEGG" id="htl:HPTL_0330"/>
<keyword evidence="4 7" id="KW-0573">Peptidoglycan synthesis</keyword>
<protein>
    <recommendedName>
        <fullName evidence="2 7">Glutamate racemase</fullName>
        <ecNumber evidence="2 7">5.1.1.3</ecNumber>
    </recommendedName>
</protein>
<dbReference type="AlphaFoldDB" id="A0A2Z6DW61"/>
<dbReference type="GO" id="GO:0008881">
    <property type="term" value="F:glutamate racemase activity"/>
    <property type="evidence" value="ECO:0007669"/>
    <property type="project" value="UniProtKB-UniRule"/>
</dbReference>
<keyword evidence="3 7" id="KW-0133">Cell shape</keyword>
<evidence type="ECO:0000256" key="4">
    <source>
        <dbReference type="ARBA" id="ARBA00022984"/>
    </source>
</evidence>
<evidence type="ECO:0000256" key="1">
    <source>
        <dbReference type="ARBA" id="ARBA00001602"/>
    </source>
</evidence>
<name>A0A2Z6DW61_HYDTE</name>
<dbReference type="InterPro" id="IPR001920">
    <property type="entry name" value="Asp/Glu_race"/>
</dbReference>
<feature type="binding site" evidence="7">
    <location>
        <begin position="51"/>
        <end position="52"/>
    </location>
    <ligand>
        <name>substrate</name>
    </ligand>
</feature>
<evidence type="ECO:0000256" key="3">
    <source>
        <dbReference type="ARBA" id="ARBA00022960"/>
    </source>
</evidence>
<dbReference type="InterPro" id="IPR015942">
    <property type="entry name" value="Asp/Glu/hydantoin_racemase"/>
</dbReference>
<dbReference type="GO" id="GO:0009252">
    <property type="term" value="P:peptidoglycan biosynthetic process"/>
    <property type="evidence" value="ECO:0007669"/>
    <property type="project" value="UniProtKB-UniRule"/>
</dbReference>
<dbReference type="EMBL" id="AP018558">
    <property type="protein sequence ID" value="BBD76598.1"/>
    <property type="molecule type" value="Genomic_DNA"/>
</dbReference>
<proteinExistence type="inferred from homology"/>
<organism evidence="8 9">
    <name type="scientific">Hydrogenophilus thermoluteolus</name>
    <name type="common">Pseudomonas hydrogenothermophila</name>
    <dbReference type="NCBI Taxonomy" id="297"/>
    <lineage>
        <taxon>Bacteria</taxon>
        <taxon>Pseudomonadati</taxon>
        <taxon>Pseudomonadota</taxon>
        <taxon>Hydrogenophilia</taxon>
        <taxon>Hydrogenophilales</taxon>
        <taxon>Hydrogenophilaceae</taxon>
        <taxon>Hydrogenophilus</taxon>
    </lineage>
</organism>
<dbReference type="InterPro" id="IPR033134">
    <property type="entry name" value="Asp/Glu_racemase_AS_2"/>
</dbReference>
<dbReference type="Pfam" id="PF01177">
    <property type="entry name" value="Asp_Glu_race"/>
    <property type="match status" value="1"/>
</dbReference>
<dbReference type="GO" id="GO:0071555">
    <property type="term" value="P:cell wall organization"/>
    <property type="evidence" value="ECO:0007669"/>
    <property type="project" value="UniProtKB-KW"/>
</dbReference>
<dbReference type="SUPFAM" id="SSF53681">
    <property type="entry name" value="Aspartate/glutamate racemase"/>
    <property type="match status" value="2"/>
</dbReference>
<gene>
    <name evidence="7" type="primary">murI</name>
    <name evidence="8" type="ORF">HPTL_0330</name>
</gene>
<comment type="similarity">
    <text evidence="7">Belongs to the aspartate/glutamate racemases family.</text>
</comment>
<dbReference type="EC" id="5.1.1.3" evidence="2 7"/>
<accession>A0A2Z6DW61</accession>
<evidence type="ECO:0000256" key="7">
    <source>
        <dbReference type="HAMAP-Rule" id="MF_00258"/>
    </source>
</evidence>
<comment type="function">
    <text evidence="7">Provides the (R)-glutamate required for cell wall biosynthesis.</text>
</comment>
<keyword evidence="5 7" id="KW-0413">Isomerase</keyword>
<feature type="binding site" evidence="7">
    <location>
        <begin position="83"/>
        <end position="84"/>
    </location>
    <ligand>
        <name>substrate</name>
    </ligand>
</feature>
<dbReference type="UniPathway" id="UPA00219"/>
<dbReference type="NCBIfam" id="TIGR00067">
    <property type="entry name" value="glut_race"/>
    <property type="match status" value="1"/>
</dbReference>
<dbReference type="GO" id="GO:0008360">
    <property type="term" value="P:regulation of cell shape"/>
    <property type="evidence" value="ECO:0007669"/>
    <property type="project" value="UniProtKB-KW"/>
</dbReference>
<evidence type="ECO:0000313" key="9">
    <source>
        <dbReference type="Proteomes" id="UP000262004"/>
    </source>
</evidence>
<dbReference type="RefSeq" id="WP_232000000.1">
    <property type="nucleotide sequence ID" value="NZ_AP018558.1"/>
</dbReference>
<feature type="binding site" evidence="7">
    <location>
        <begin position="195"/>
        <end position="196"/>
    </location>
    <ligand>
        <name>substrate</name>
    </ligand>
</feature>
<feature type="active site" description="Proton donor/acceptor" evidence="7">
    <location>
        <position position="82"/>
    </location>
</feature>
<dbReference type="HAMAP" id="MF_00258">
    <property type="entry name" value="Glu_racemase"/>
    <property type="match status" value="1"/>
</dbReference>
<sequence length="277" mass="29739">MAQTMGRQPVSNAPIGIFDSGVGGLTVARAVMERLPNEAIVYFGDTARVPYGVKSAQTIRRYAAEITRFLLQQEVKLLIIACNSMAAVAADTVAGLAAGVPVLDVIDAGARAAAEMTRRRAVAVIGTMATVDSGAYARRIHAYAPDVRVHAWACPLFVPLVEEGWVDHPVTEQVAREYLAPLASESVDTLVLGCTHYPLLKPLLRRVAGPEVALIDSAVAVAEAAAQVLAEQALLRREAAAPQHRFYVSDKPPRFHTLAERFLARSLPEVSRVVLEG</sequence>
<dbReference type="InterPro" id="IPR004391">
    <property type="entry name" value="Glu_race"/>
</dbReference>
<evidence type="ECO:0000313" key="8">
    <source>
        <dbReference type="EMBL" id="BBD76598.1"/>
    </source>
</evidence>
<dbReference type="PANTHER" id="PTHR21198">
    <property type="entry name" value="GLUTAMATE RACEMASE"/>
    <property type="match status" value="1"/>
</dbReference>
<dbReference type="Gene3D" id="3.40.50.1860">
    <property type="match status" value="2"/>
</dbReference>
<dbReference type="Proteomes" id="UP000262004">
    <property type="component" value="Chromosome"/>
</dbReference>
<keyword evidence="6 7" id="KW-0961">Cell wall biogenesis/degradation</keyword>